<evidence type="ECO:0000313" key="2">
    <source>
        <dbReference type="Proteomes" id="UP001287286"/>
    </source>
</evidence>
<organism evidence="1 2">
    <name type="scientific">Purpureocillium lilacinum</name>
    <name type="common">Paecilomyces lilacinus</name>
    <dbReference type="NCBI Taxonomy" id="33203"/>
    <lineage>
        <taxon>Eukaryota</taxon>
        <taxon>Fungi</taxon>
        <taxon>Dikarya</taxon>
        <taxon>Ascomycota</taxon>
        <taxon>Pezizomycotina</taxon>
        <taxon>Sordariomycetes</taxon>
        <taxon>Hypocreomycetidae</taxon>
        <taxon>Hypocreales</taxon>
        <taxon>Ophiocordycipitaceae</taxon>
        <taxon>Purpureocillium</taxon>
    </lineage>
</organism>
<proteinExistence type="predicted"/>
<dbReference type="Proteomes" id="UP001287286">
    <property type="component" value="Unassembled WGS sequence"/>
</dbReference>
<sequence length="236" mass="27570">MAARVASADEFELFDWAENLAKFHKLLEENPGFYQHQCWFNEFRALEFRLKTCAWHHDDKDCKLGRKQYWEWLEELDKEYGVVGLTLAICDSTEFARLKFFSWLYRENDAGEPPFEWLSKKERKAVKKEVLKNITLLNQKRNICDPKAIFPCVATSSFLESLASTAQKCTKCEKTFAEGATMSRNNCGEHFKCLACSKYEQRFGCNVCIPFPVWQRYGRHASLNDVLQGRVSVYKP</sequence>
<gene>
    <name evidence="1" type="ORF">Purlil1_12428</name>
</gene>
<dbReference type="EMBL" id="JAWRVI010000103">
    <property type="protein sequence ID" value="KAK4077245.1"/>
    <property type="molecule type" value="Genomic_DNA"/>
</dbReference>
<protein>
    <submittedName>
        <fullName evidence="1">Uncharacterized protein</fullName>
    </submittedName>
</protein>
<keyword evidence="2" id="KW-1185">Reference proteome</keyword>
<reference evidence="1 2" key="1">
    <citation type="journal article" date="2024" name="Microbiol. Resour. Announc.">
        <title>Genome annotations for the ascomycete fungi Trichoderma harzianum, Trichoderma aggressivum, and Purpureocillium lilacinum.</title>
        <authorList>
            <person name="Beijen E.P.W."/>
            <person name="Ohm R.A."/>
        </authorList>
    </citation>
    <scope>NUCLEOTIDE SEQUENCE [LARGE SCALE GENOMIC DNA]</scope>
    <source>
        <strain evidence="1 2">CBS 150709</strain>
    </source>
</reference>
<name>A0ABR0BGV8_PURLI</name>
<evidence type="ECO:0000313" key="1">
    <source>
        <dbReference type="EMBL" id="KAK4077245.1"/>
    </source>
</evidence>
<accession>A0ABR0BGV8</accession>
<comment type="caution">
    <text evidence="1">The sequence shown here is derived from an EMBL/GenBank/DDBJ whole genome shotgun (WGS) entry which is preliminary data.</text>
</comment>